<evidence type="ECO:0000256" key="2">
    <source>
        <dbReference type="ARBA" id="ARBA00022679"/>
    </source>
</evidence>
<feature type="domain" description="Sulfotransferase" evidence="5">
    <location>
        <begin position="33"/>
        <end position="111"/>
    </location>
</feature>
<dbReference type="Pfam" id="PF00685">
    <property type="entry name" value="Sulfotransfer_1"/>
    <property type="match status" value="1"/>
</dbReference>
<evidence type="ECO:0000313" key="6">
    <source>
        <dbReference type="Proteomes" id="UP000694871"/>
    </source>
</evidence>
<keyword evidence="4" id="KW-0732">Signal</keyword>
<evidence type="ECO:0000256" key="4">
    <source>
        <dbReference type="SAM" id="SignalP"/>
    </source>
</evidence>
<feature type="signal peptide" evidence="4">
    <location>
        <begin position="1"/>
        <end position="27"/>
    </location>
</feature>
<dbReference type="SUPFAM" id="SSF52540">
    <property type="entry name" value="P-loop containing nucleoside triphosphate hydrolases"/>
    <property type="match status" value="1"/>
</dbReference>
<sequence>METLPYPAGTHWLAEIIMLLLPSKVAITPPIEFGDLSKLEQLDHLSCQRIIPTHLDCNMLPPAFKLKQCKAIYILRNPKDIAVSMYHYYRENPNLPTIDNWPEFLEMFLKGD</sequence>
<feature type="non-terminal residue" evidence="7">
    <location>
        <position position="112"/>
    </location>
</feature>
<dbReference type="InterPro" id="IPR000863">
    <property type="entry name" value="Sulfotransferase_dom"/>
</dbReference>
<dbReference type="EC" id="2.8.2.-" evidence="3"/>
<dbReference type="PANTHER" id="PTHR11783">
    <property type="entry name" value="SULFOTRANSFERASE SULT"/>
    <property type="match status" value="1"/>
</dbReference>
<accession>A0ABM1L6F3</accession>
<dbReference type="GeneID" id="107122916"/>
<keyword evidence="6" id="KW-1185">Reference proteome</keyword>
<proteinExistence type="inferred from homology"/>
<dbReference type="RefSeq" id="XP_015281540.1">
    <property type="nucleotide sequence ID" value="XM_015426054.1"/>
</dbReference>
<gene>
    <name evidence="7" type="primary">LOC107122916</name>
</gene>
<evidence type="ECO:0000313" key="7">
    <source>
        <dbReference type="RefSeq" id="XP_015281540.1"/>
    </source>
</evidence>
<dbReference type="Gene3D" id="3.40.50.300">
    <property type="entry name" value="P-loop containing nucleotide triphosphate hydrolases"/>
    <property type="match status" value="1"/>
</dbReference>
<evidence type="ECO:0000256" key="1">
    <source>
        <dbReference type="ARBA" id="ARBA00005771"/>
    </source>
</evidence>
<organism evidence="6 7">
    <name type="scientific">Gekko japonicus</name>
    <name type="common">Schlegel's Japanese gecko</name>
    <dbReference type="NCBI Taxonomy" id="146911"/>
    <lineage>
        <taxon>Eukaryota</taxon>
        <taxon>Metazoa</taxon>
        <taxon>Chordata</taxon>
        <taxon>Craniata</taxon>
        <taxon>Vertebrata</taxon>
        <taxon>Euteleostomi</taxon>
        <taxon>Lepidosauria</taxon>
        <taxon>Squamata</taxon>
        <taxon>Bifurcata</taxon>
        <taxon>Gekkota</taxon>
        <taxon>Gekkonidae</taxon>
        <taxon>Gekkoninae</taxon>
        <taxon>Gekko</taxon>
    </lineage>
</organism>
<comment type="similarity">
    <text evidence="1 3">Belongs to the sulfotransferase 1 family.</text>
</comment>
<feature type="chain" id="PRO_5047039956" description="Sulfotransferase" evidence="4">
    <location>
        <begin position="28"/>
        <end position="112"/>
    </location>
</feature>
<protein>
    <recommendedName>
        <fullName evidence="3">Sulfotransferase</fullName>
        <ecNumber evidence="3">2.8.2.-</ecNumber>
    </recommendedName>
</protein>
<dbReference type="InterPro" id="IPR027417">
    <property type="entry name" value="P-loop_NTPase"/>
</dbReference>
<reference evidence="7" key="1">
    <citation type="submission" date="2025-08" db="UniProtKB">
        <authorList>
            <consortium name="RefSeq"/>
        </authorList>
    </citation>
    <scope>IDENTIFICATION</scope>
</reference>
<dbReference type="Proteomes" id="UP000694871">
    <property type="component" value="Unplaced"/>
</dbReference>
<evidence type="ECO:0000256" key="3">
    <source>
        <dbReference type="RuleBase" id="RU361155"/>
    </source>
</evidence>
<keyword evidence="2 3" id="KW-0808">Transferase</keyword>
<evidence type="ECO:0000259" key="5">
    <source>
        <dbReference type="Pfam" id="PF00685"/>
    </source>
</evidence>
<name>A0ABM1L6F3_GEKJA</name>